<evidence type="ECO:0000256" key="1">
    <source>
        <dbReference type="SAM" id="SignalP"/>
    </source>
</evidence>
<sequence>MRSLILALSVLFLGTSGSFADDKAPPAGDFDPAAIQQLFQAHAETGPEHEHLKRMVGEWKTVMRDHMSKPGEVVESRGEAKIRAVLGGRFIQQRVTGSVNGEKYQGTGISGYNNATEKYTGVWLDNMGTGIMTMEGTYDPETEEMVEIGSYDGPIGKMTFRMVSKQVSDDEIRFTMHSKMTPDAPETKCMEMVYTRIK</sequence>
<reference evidence="3" key="1">
    <citation type="submission" date="2011-02" db="EMBL/GenBank/DDBJ databases">
        <title>The complete genome of Planctomyces brasiliensis DSM 5305.</title>
        <authorList>
            <person name="Lucas S."/>
            <person name="Copeland A."/>
            <person name="Lapidus A."/>
            <person name="Bruce D."/>
            <person name="Goodwin L."/>
            <person name="Pitluck S."/>
            <person name="Kyrpides N."/>
            <person name="Mavromatis K."/>
            <person name="Pagani I."/>
            <person name="Ivanova N."/>
            <person name="Ovchinnikova G."/>
            <person name="Lu M."/>
            <person name="Detter J.C."/>
            <person name="Han C."/>
            <person name="Land M."/>
            <person name="Hauser L."/>
            <person name="Markowitz V."/>
            <person name="Cheng J.-F."/>
            <person name="Hugenholtz P."/>
            <person name="Woyke T."/>
            <person name="Wu D."/>
            <person name="Tindall B."/>
            <person name="Pomrenke H.G."/>
            <person name="Brambilla E."/>
            <person name="Klenk H.-P."/>
            <person name="Eisen J.A."/>
        </authorList>
    </citation>
    <scope>NUCLEOTIDE SEQUENCE [LARGE SCALE GENOMIC DNA]</scope>
    <source>
        <strain evidence="3">ATCC 49424 / DSM 5305 / JCM 21570 / NBRC 103401 / IFAM 1448</strain>
    </source>
</reference>
<protein>
    <recommendedName>
        <fullName evidence="4">DUF1579 domain-containing protein</fullName>
    </recommendedName>
</protein>
<dbReference type="Proteomes" id="UP000006860">
    <property type="component" value="Chromosome"/>
</dbReference>
<feature type="chain" id="PRO_5003258761" description="DUF1579 domain-containing protein" evidence="1">
    <location>
        <begin position="21"/>
        <end position="198"/>
    </location>
</feature>
<proteinExistence type="predicted"/>
<accession>F0SPB6</accession>
<dbReference type="Pfam" id="PF07617">
    <property type="entry name" value="DUF1579"/>
    <property type="match status" value="1"/>
</dbReference>
<gene>
    <name evidence="2" type="ordered locus">Plabr_4653</name>
</gene>
<keyword evidence="1" id="KW-0732">Signal</keyword>
<dbReference type="eggNOG" id="ENOG5030TS7">
    <property type="taxonomic scope" value="Bacteria"/>
</dbReference>
<dbReference type="AlphaFoldDB" id="F0SPB6"/>
<dbReference type="HOGENOM" id="CLU_112398_0_0_0"/>
<evidence type="ECO:0008006" key="4">
    <source>
        <dbReference type="Google" id="ProtNLM"/>
    </source>
</evidence>
<name>F0SPB6_RUBBR</name>
<feature type="signal peptide" evidence="1">
    <location>
        <begin position="1"/>
        <end position="20"/>
    </location>
</feature>
<keyword evidence="3" id="KW-1185">Reference proteome</keyword>
<dbReference type="RefSeq" id="WP_013630928.1">
    <property type="nucleotide sequence ID" value="NC_015174.1"/>
</dbReference>
<dbReference type="EMBL" id="CP002546">
    <property type="protein sequence ID" value="ADY62224.1"/>
    <property type="molecule type" value="Genomic_DNA"/>
</dbReference>
<evidence type="ECO:0000313" key="2">
    <source>
        <dbReference type="EMBL" id="ADY62224.1"/>
    </source>
</evidence>
<organism evidence="2 3">
    <name type="scientific">Rubinisphaera brasiliensis (strain ATCC 49424 / DSM 5305 / JCM 21570 / IAM 15109 / NBRC 103401 / IFAM 1448)</name>
    <name type="common">Planctomyces brasiliensis</name>
    <dbReference type="NCBI Taxonomy" id="756272"/>
    <lineage>
        <taxon>Bacteria</taxon>
        <taxon>Pseudomonadati</taxon>
        <taxon>Planctomycetota</taxon>
        <taxon>Planctomycetia</taxon>
        <taxon>Planctomycetales</taxon>
        <taxon>Planctomycetaceae</taxon>
        <taxon>Rubinisphaera</taxon>
    </lineage>
</organism>
<dbReference type="KEGG" id="pbs:Plabr_4653"/>
<dbReference type="InterPro" id="IPR011473">
    <property type="entry name" value="DUF1579"/>
</dbReference>
<evidence type="ECO:0000313" key="3">
    <source>
        <dbReference type="Proteomes" id="UP000006860"/>
    </source>
</evidence>